<evidence type="ECO:0000313" key="14">
    <source>
        <dbReference type="Proteomes" id="UP000664521"/>
    </source>
</evidence>
<keyword evidence="3 10" id="KW-0235">DNA replication</keyword>
<dbReference type="GO" id="GO:0003682">
    <property type="term" value="F:chromatin binding"/>
    <property type="evidence" value="ECO:0007669"/>
    <property type="project" value="InterPro"/>
</dbReference>
<dbReference type="InterPro" id="IPR050311">
    <property type="entry name" value="ORC1/CDC6"/>
</dbReference>
<evidence type="ECO:0000256" key="4">
    <source>
        <dbReference type="ARBA" id="ARBA00022723"/>
    </source>
</evidence>
<sequence>MPHKTSSTRSQASKTKLARQLLSGGGVIREDSDDELGLDDYPWEWIYSPDGNGEDEQQEIVGARMGTFQCMVGDCVLLKAEGTHEAWIGLICDFAEDEEDGKMANFMWFSTDREIRNKQKKRTDALPNEVYITPSWDLNPLVSINGKATVISAATFDARYPSGRVPRSSKEYGKVFICRRGCNTRTATYTDLFDWENIYKGSQDIPTLIRCVKSQTKATRKRKRKDEIPEEEALDWEPKSDVEEPKTPSKRRKTISASTPSSKPKRTPQKYTTPKHRRVVVKKPLEFTPLGTRILSPNHTISSPFQIARTTLHVSSVPPSLPCRSEEFSTVYDHLEAAISAGSGSCIYISGTPGTGKTATVREVVAQLNASVQAEELDDFIFVEINGMKVTDPHQAYSLLWEALRGERVSPAQALELLEREFDRPSPRRVPCVVLMDELDQLVTKNQSVMYNFFNWPGLRHSRLIVLAVANTMDLPERTLSNKISSRLGLTRITFPGYTHEQLMTIIQSRLTSVPAHIVDPDAIQFASRKVAAVSGDARRALDICRRAVEIAEGEAAAAQNPLLSTPSKRRNNGDVIDDVKKSKGGKVTIGTIKQAINEATSSPLQQHLKALPLAAKAFLAAMLARTRRSGVSECVMADVIEEAKRLCLMAADNPAIQEMLLTDVGSSSQEDPNARGTLGKKAKANMAAVPRTLGIGYAATELAEAGIVGLEGGSRRRGDRIGRLRLRVGEEDVRLALRDDGEVKSLGFAS</sequence>
<keyword evidence="4" id="KW-0479">Metal-binding</keyword>
<feature type="compositionally biased region" description="Basic and acidic residues" evidence="11">
    <location>
        <begin position="236"/>
        <end position="247"/>
    </location>
</feature>
<organism evidence="13 14">
    <name type="scientific">Heterodermia speciosa</name>
    <dbReference type="NCBI Taxonomy" id="116794"/>
    <lineage>
        <taxon>Eukaryota</taxon>
        <taxon>Fungi</taxon>
        <taxon>Dikarya</taxon>
        <taxon>Ascomycota</taxon>
        <taxon>Pezizomycotina</taxon>
        <taxon>Lecanoromycetes</taxon>
        <taxon>OSLEUM clade</taxon>
        <taxon>Lecanoromycetidae</taxon>
        <taxon>Caliciales</taxon>
        <taxon>Physciaceae</taxon>
        <taxon>Heterodermia</taxon>
    </lineage>
</organism>
<dbReference type="GO" id="GO:0005524">
    <property type="term" value="F:ATP binding"/>
    <property type="evidence" value="ECO:0007669"/>
    <property type="project" value="UniProtKB-KW"/>
</dbReference>
<dbReference type="Proteomes" id="UP000664521">
    <property type="component" value="Unassembled WGS sequence"/>
</dbReference>
<dbReference type="InterPro" id="IPR001025">
    <property type="entry name" value="BAH_dom"/>
</dbReference>
<dbReference type="GO" id="GO:0033314">
    <property type="term" value="P:mitotic DNA replication checkpoint signaling"/>
    <property type="evidence" value="ECO:0007669"/>
    <property type="project" value="TreeGrafter"/>
</dbReference>
<evidence type="ECO:0000256" key="11">
    <source>
        <dbReference type="SAM" id="MobiDB-lite"/>
    </source>
</evidence>
<dbReference type="Gene3D" id="2.30.30.490">
    <property type="match status" value="1"/>
</dbReference>
<dbReference type="GO" id="GO:0046872">
    <property type="term" value="F:metal ion binding"/>
    <property type="evidence" value="ECO:0007669"/>
    <property type="project" value="UniProtKB-KW"/>
</dbReference>
<dbReference type="GO" id="GO:0003688">
    <property type="term" value="F:DNA replication origin binding"/>
    <property type="evidence" value="ECO:0007669"/>
    <property type="project" value="UniProtKB-ARBA"/>
</dbReference>
<evidence type="ECO:0000256" key="9">
    <source>
        <dbReference type="ARBA" id="ARBA00023242"/>
    </source>
</evidence>
<dbReference type="AlphaFoldDB" id="A0A8H3ES65"/>
<dbReference type="PANTHER" id="PTHR10763">
    <property type="entry name" value="CELL DIVISION CONTROL PROTEIN 6-RELATED"/>
    <property type="match status" value="1"/>
</dbReference>
<evidence type="ECO:0000256" key="7">
    <source>
        <dbReference type="ARBA" id="ARBA00022842"/>
    </source>
</evidence>
<dbReference type="SMART" id="SM00382">
    <property type="entry name" value="AAA"/>
    <property type="match status" value="1"/>
</dbReference>
<evidence type="ECO:0000256" key="8">
    <source>
        <dbReference type="ARBA" id="ARBA00023125"/>
    </source>
</evidence>
<dbReference type="Pfam" id="PF22606">
    <property type="entry name" value="Cdc6-ORC-like_ATPase_lid"/>
    <property type="match status" value="1"/>
</dbReference>
<dbReference type="GO" id="GO:0016887">
    <property type="term" value="F:ATP hydrolysis activity"/>
    <property type="evidence" value="ECO:0007669"/>
    <property type="project" value="InterPro"/>
</dbReference>
<dbReference type="InterPro" id="IPR027417">
    <property type="entry name" value="P-loop_NTPase"/>
</dbReference>
<comment type="caution">
    <text evidence="13">The sequence shown here is derived from an EMBL/GenBank/DDBJ whole genome shotgun (WGS) entry which is preliminary data.</text>
</comment>
<dbReference type="Pfam" id="PF00004">
    <property type="entry name" value="AAA"/>
    <property type="match status" value="1"/>
</dbReference>
<keyword evidence="6 10" id="KW-0067">ATP-binding</keyword>
<reference evidence="13" key="1">
    <citation type="submission" date="2021-03" db="EMBL/GenBank/DDBJ databases">
        <authorList>
            <person name="Tagirdzhanova G."/>
        </authorList>
    </citation>
    <scope>NUCLEOTIDE SEQUENCE</scope>
</reference>
<keyword evidence="7" id="KW-0460">Magnesium</keyword>
<feature type="domain" description="BAH" evidence="12">
    <location>
        <begin position="68"/>
        <end position="193"/>
    </location>
</feature>
<dbReference type="SUPFAM" id="SSF52540">
    <property type="entry name" value="P-loop containing nucleoside triphosphate hydrolases"/>
    <property type="match status" value="1"/>
</dbReference>
<dbReference type="CDD" id="cd00009">
    <property type="entry name" value="AAA"/>
    <property type="match status" value="1"/>
</dbReference>
<dbReference type="GO" id="GO:0005664">
    <property type="term" value="C:nuclear origin of replication recognition complex"/>
    <property type="evidence" value="ECO:0007669"/>
    <property type="project" value="TreeGrafter"/>
</dbReference>
<dbReference type="OrthoDB" id="1926878at2759"/>
<evidence type="ECO:0000313" key="13">
    <source>
        <dbReference type="EMBL" id="CAF9910680.1"/>
    </source>
</evidence>
<dbReference type="PROSITE" id="PS51038">
    <property type="entry name" value="BAH"/>
    <property type="match status" value="1"/>
</dbReference>
<dbReference type="SUPFAM" id="SSF82061">
    <property type="entry name" value="BAH domain"/>
    <property type="match status" value="1"/>
</dbReference>
<dbReference type="Gene3D" id="1.10.8.60">
    <property type="match status" value="1"/>
</dbReference>
<keyword evidence="5 10" id="KW-0547">Nucleotide-binding</keyword>
<keyword evidence="8 10" id="KW-0238">DNA-binding</keyword>
<dbReference type="Gene3D" id="3.40.50.300">
    <property type="entry name" value="P-loop containing nucleotide triphosphate hydrolases"/>
    <property type="match status" value="1"/>
</dbReference>
<accession>A0A8H3ES65</accession>
<evidence type="ECO:0000256" key="3">
    <source>
        <dbReference type="ARBA" id="ARBA00022705"/>
    </source>
</evidence>
<dbReference type="GO" id="GO:0006270">
    <property type="term" value="P:DNA replication initiation"/>
    <property type="evidence" value="ECO:0007669"/>
    <property type="project" value="TreeGrafter"/>
</dbReference>
<evidence type="ECO:0000256" key="1">
    <source>
        <dbReference type="ARBA" id="ARBA00004123"/>
    </source>
</evidence>
<dbReference type="EMBL" id="CAJPDS010000009">
    <property type="protein sequence ID" value="CAF9910680.1"/>
    <property type="molecule type" value="Genomic_DNA"/>
</dbReference>
<dbReference type="FunFam" id="3.40.50.300:FF:000199">
    <property type="entry name" value="Origin recognition complex subunit 1"/>
    <property type="match status" value="1"/>
</dbReference>
<feature type="compositionally biased region" description="Basic residues" evidence="11">
    <location>
        <begin position="263"/>
        <end position="273"/>
    </location>
</feature>
<dbReference type="InterPro" id="IPR003593">
    <property type="entry name" value="AAA+_ATPase"/>
</dbReference>
<dbReference type="PANTHER" id="PTHR10763:SF23">
    <property type="entry name" value="ORIGIN RECOGNITION COMPLEX SUBUNIT 1"/>
    <property type="match status" value="1"/>
</dbReference>
<gene>
    <name evidence="13" type="primary">ORC1</name>
    <name evidence="13" type="ORF">HETSPECPRED_010145</name>
</gene>
<feature type="region of interest" description="Disordered" evidence="11">
    <location>
        <begin position="214"/>
        <end position="273"/>
    </location>
</feature>
<evidence type="ECO:0000259" key="12">
    <source>
        <dbReference type="PROSITE" id="PS51038"/>
    </source>
</evidence>
<comment type="subunit">
    <text evidence="10">ORC is composed of six subunits.</text>
</comment>
<comment type="similarity">
    <text evidence="2 10">Belongs to the ORC1 family.</text>
</comment>
<comment type="function">
    <text evidence="10">Component of the origin recognition complex (ORC) that binds origins of replication. DNA-binding is ATP-dependent, however specific DNA sequences that define origins of replication have not been identified so far. ORC is required to assemble the pre-replication complex necessary to initiate DNA replication.</text>
</comment>
<name>A0A8H3ES65_9LECA</name>
<comment type="subcellular location">
    <subcellularLocation>
        <location evidence="1 10">Nucleus</location>
    </subcellularLocation>
</comment>
<evidence type="ECO:0000256" key="5">
    <source>
        <dbReference type="ARBA" id="ARBA00022741"/>
    </source>
</evidence>
<dbReference type="InterPro" id="IPR043151">
    <property type="entry name" value="BAH_sf"/>
</dbReference>
<dbReference type="InterPro" id="IPR003959">
    <property type="entry name" value="ATPase_AAA_core"/>
</dbReference>
<dbReference type="Pfam" id="PF01426">
    <property type="entry name" value="BAH"/>
    <property type="match status" value="1"/>
</dbReference>
<dbReference type="InterPro" id="IPR054425">
    <property type="entry name" value="Cdc6_ORC1-like_ATPase_lid"/>
</dbReference>
<evidence type="ECO:0000256" key="2">
    <source>
        <dbReference type="ARBA" id="ARBA00008398"/>
    </source>
</evidence>
<proteinExistence type="inferred from homology"/>
<keyword evidence="9 10" id="KW-0539">Nucleus</keyword>
<evidence type="ECO:0000256" key="10">
    <source>
        <dbReference type="RuleBase" id="RU365058"/>
    </source>
</evidence>
<evidence type="ECO:0000256" key="6">
    <source>
        <dbReference type="ARBA" id="ARBA00022840"/>
    </source>
</evidence>
<protein>
    <recommendedName>
        <fullName evidence="10">Origin recognition complex subunit 1</fullName>
    </recommendedName>
</protein>
<keyword evidence="14" id="KW-1185">Reference proteome</keyword>